<proteinExistence type="inferred from homology"/>
<dbReference type="GO" id="GO:0051301">
    <property type="term" value="P:cell division"/>
    <property type="evidence" value="ECO:0007669"/>
    <property type="project" value="UniProtKB-KW"/>
</dbReference>
<evidence type="ECO:0000313" key="20">
    <source>
        <dbReference type="EMBL" id="KIK27678.1"/>
    </source>
</evidence>
<feature type="compositionally biased region" description="Low complexity" evidence="19">
    <location>
        <begin position="320"/>
        <end position="333"/>
    </location>
</feature>
<organism evidence="20 21">
    <name type="scientific">Pisolithus microcarpus 441</name>
    <dbReference type="NCBI Taxonomy" id="765257"/>
    <lineage>
        <taxon>Eukaryota</taxon>
        <taxon>Fungi</taxon>
        <taxon>Dikarya</taxon>
        <taxon>Basidiomycota</taxon>
        <taxon>Agaricomycotina</taxon>
        <taxon>Agaricomycetes</taxon>
        <taxon>Agaricomycetidae</taxon>
        <taxon>Boletales</taxon>
        <taxon>Sclerodermatineae</taxon>
        <taxon>Pisolithaceae</taxon>
        <taxon>Pisolithus</taxon>
    </lineage>
</organism>
<dbReference type="PANTHER" id="PTHR28216">
    <property type="entry name" value="DASH COMPLEX SUBUNIT DUO1"/>
    <property type="match status" value="1"/>
</dbReference>
<comment type="similarity">
    <text evidence="4">Belongs to the DASH complex DUO1 family.</text>
</comment>
<keyword evidence="14" id="KW-0539">Nucleus</keyword>
<evidence type="ECO:0000256" key="12">
    <source>
        <dbReference type="ARBA" id="ARBA00023054"/>
    </source>
</evidence>
<evidence type="ECO:0000256" key="17">
    <source>
        <dbReference type="ARBA" id="ARBA00044152"/>
    </source>
</evidence>
<evidence type="ECO:0000256" key="18">
    <source>
        <dbReference type="ARBA" id="ARBA00044358"/>
    </source>
</evidence>
<evidence type="ECO:0000256" key="19">
    <source>
        <dbReference type="SAM" id="MobiDB-lite"/>
    </source>
</evidence>
<reference evidence="21" key="2">
    <citation type="submission" date="2015-01" db="EMBL/GenBank/DDBJ databases">
        <title>Evolutionary Origins and Diversification of the Mycorrhizal Mutualists.</title>
        <authorList>
            <consortium name="DOE Joint Genome Institute"/>
            <consortium name="Mycorrhizal Genomics Consortium"/>
            <person name="Kohler A."/>
            <person name="Kuo A."/>
            <person name="Nagy L.G."/>
            <person name="Floudas D."/>
            <person name="Copeland A."/>
            <person name="Barry K.W."/>
            <person name="Cichocki N."/>
            <person name="Veneault-Fourrey C."/>
            <person name="LaButti K."/>
            <person name="Lindquist E.A."/>
            <person name="Lipzen A."/>
            <person name="Lundell T."/>
            <person name="Morin E."/>
            <person name="Murat C."/>
            <person name="Riley R."/>
            <person name="Ohm R."/>
            <person name="Sun H."/>
            <person name="Tunlid A."/>
            <person name="Henrissat B."/>
            <person name="Grigoriev I.V."/>
            <person name="Hibbett D.S."/>
            <person name="Martin F."/>
        </authorList>
    </citation>
    <scope>NUCLEOTIDE SEQUENCE [LARGE SCALE GENOMIC DNA]</scope>
    <source>
        <strain evidence="21">441</strain>
    </source>
</reference>
<dbReference type="STRING" id="765257.A0A0D0A6I6"/>
<dbReference type="InterPro" id="IPR013960">
    <property type="entry name" value="DASH_Duo1"/>
</dbReference>
<evidence type="ECO:0000256" key="15">
    <source>
        <dbReference type="ARBA" id="ARBA00023306"/>
    </source>
</evidence>
<dbReference type="OrthoDB" id="5599235at2759"/>
<protein>
    <recommendedName>
        <fullName evidence="17">DASH complex subunit DUO1</fullName>
    </recommendedName>
    <alternativeName>
        <fullName evidence="18">Outer kinetochore protein DUO1</fullName>
    </alternativeName>
</protein>
<keyword evidence="10" id="KW-0159">Chromosome partition</keyword>
<reference evidence="20 21" key="1">
    <citation type="submission" date="2014-04" db="EMBL/GenBank/DDBJ databases">
        <authorList>
            <consortium name="DOE Joint Genome Institute"/>
            <person name="Kuo A."/>
            <person name="Kohler A."/>
            <person name="Costa M.D."/>
            <person name="Nagy L.G."/>
            <person name="Floudas D."/>
            <person name="Copeland A."/>
            <person name="Barry K.W."/>
            <person name="Cichocki N."/>
            <person name="Veneault-Fourrey C."/>
            <person name="LaButti K."/>
            <person name="Lindquist E.A."/>
            <person name="Lipzen A."/>
            <person name="Lundell T."/>
            <person name="Morin E."/>
            <person name="Murat C."/>
            <person name="Sun H."/>
            <person name="Tunlid A."/>
            <person name="Henrissat B."/>
            <person name="Grigoriev I.V."/>
            <person name="Hibbett D.S."/>
            <person name="Martin F."/>
            <person name="Nordberg H.P."/>
            <person name="Cantor M.N."/>
            <person name="Hua S.X."/>
        </authorList>
    </citation>
    <scope>NUCLEOTIDE SEQUENCE [LARGE SCALE GENOMIC DNA]</scope>
    <source>
        <strain evidence="20 21">441</strain>
    </source>
</reference>
<evidence type="ECO:0000256" key="11">
    <source>
        <dbReference type="ARBA" id="ARBA00022838"/>
    </source>
</evidence>
<accession>A0A0D0A6I6</accession>
<keyword evidence="15" id="KW-0131">Cell cycle</keyword>
<evidence type="ECO:0000313" key="21">
    <source>
        <dbReference type="Proteomes" id="UP000054018"/>
    </source>
</evidence>
<keyword evidence="16" id="KW-0137">Centromere</keyword>
<dbReference type="Proteomes" id="UP000054018">
    <property type="component" value="Unassembled WGS sequence"/>
</dbReference>
<dbReference type="GO" id="GO:0042729">
    <property type="term" value="C:DASH complex"/>
    <property type="evidence" value="ECO:0007669"/>
    <property type="project" value="InterPro"/>
</dbReference>
<dbReference type="GO" id="GO:0007059">
    <property type="term" value="P:chromosome segregation"/>
    <property type="evidence" value="ECO:0007669"/>
    <property type="project" value="UniProtKB-KW"/>
</dbReference>
<feature type="compositionally biased region" description="Low complexity" evidence="19">
    <location>
        <begin position="291"/>
        <end position="313"/>
    </location>
</feature>
<evidence type="ECO:0000256" key="5">
    <source>
        <dbReference type="ARBA" id="ARBA00022454"/>
    </source>
</evidence>
<dbReference type="PANTHER" id="PTHR28216:SF1">
    <property type="entry name" value="DASH COMPLEX SUBUNIT DUO1"/>
    <property type="match status" value="1"/>
</dbReference>
<feature type="compositionally biased region" description="Basic and acidic residues" evidence="19">
    <location>
        <begin position="256"/>
        <end position="269"/>
    </location>
</feature>
<keyword evidence="21" id="KW-1185">Reference proteome</keyword>
<evidence type="ECO:0000256" key="10">
    <source>
        <dbReference type="ARBA" id="ARBA00022829"/>
    </source>
</evidence>
<feature type="compositionally biased region" description="Low complexity" evidence="19">
    <location>
        <begin position="39"/>
        <end position="51"/>
    </location>
</feature>
<keyword evidence="12" id="KW-0175">Coiled coil</keyword>
<evidence type="ECO:0000256" key="6">
    <source>
        <dbReference type="ARBA" id="ARBA00022490"/>
    </source>
</evidence>
<name>A0A0D0A6I6_9AGAM</name>
<dbReference type="AlphaFoldDB" id="A0A0D0A6I6"/>
<comment type="subcellular location">
    <subcellularLocation>
        <location evidence="3">Chromosome</location>
        <location evidence="3">Centromere</location>
        <location evidence="3">Kinetochore</location>
    </subcellularLocation>
    <subcellularLocation>
        <location evidence="2">Cytoplasm</location>
        <location evidence="2">Cytoskeleton</location>
        <location evidence="2">Spindle</location>
    </subcellularLocation>
    <subcellularLocation>
        <location evidence="1">Nucleus</location>
    </subcellularLocation>
</comment>
<feature type="region of interest" description="Disordered" evidence="19">
    <location>
        <begin position="27"/>
        <end position="83"/>
    </location>
</feature>
<evidence type="ECO:0000256" key="4">
    <source>
        <dbReference type="ARBA" id="ARBA00005366"/>
    </source>
</evidence>
<keyword evidence="7" id="KW-0132">Cell division</keyword>
<dbReference type="GO" id="GO:0072686">
    <property type="term" value="C:mitotic spindle"/>
    <property type="evidence" value="ECO:0007669"/>
    <property type="project" value="InterPro"/>
</dbReference>
<evidence type="ECO:0000256" key="14">
    <source>
        <dbReference type="ARBA" id="ARBA00023242"/>
    </source>
</evidence>
<dbReference type="EMBL" id="KN833695">
    <property type="protein sequence ID" value="KIK27678.1"/>
    <property type="molecule type" value="Genomic_DNA"/>
</dbReference>
<keyword evidence="13" id="KW-0206">Cytoskeleton</keyword>
<dbReference type="HOGENOM" id="CLU_077454_0_0_1"/>
<dbReference type="Pfam" id="PF08651">
    <property type="entry name" value="DASH_Duo1"/>
    <property type="match status" value="1"/>
</dbReference>
<evidence type="ECO:0000256" key="1">
    <source>
        <dbReference type="ARBA" id="ARBA00004123"/>
    </source>
</evidence>
<keyword evidence="11" id="KW-0995">Kinetochore</keyword>
<keyword evidence="6" id="KW-0963">Cytoplasm</keyword>
<keyword evidence="8" id="KW-0493">Microtubule</keyword>
<feature type="region of interest" description="Disordered" evidence="19">
    <location>
        <begin position="123"/>
        <end position="143"/>
    </location>
</feature>
<evidence type="ECO:0000256" key="9">
    <source>
        <dbReference type="ARBA" id="ARBA00022776"/>
    </source>
</evidence>
<evidence type="ECO:0000256" key="7">
    <source>
        <dbReference type="ARBA" id="ARBA00022618"/>
    </source>
</evidence>
<feature type="region of interest" description="Disordered" evidence="19">
    <location>
        <begin position="256"/>
        <end position="355"/>
    </location>
</feature>
<dbReference type="GO" id="GO:0000278">
    <property type="term" value="P:mitotic cell cycle"/>
    <property type="evidence" value="ECO:0007669"/>
    <property type="project" value="InterPro"/>
</dbReference>
<evidence type="ECO:0000256" key="13">
    <source>
        <dbReference type="ARBA" id="ARBA00023212"/>
    </source>
</evidence>
<evidence type="ECO:0000256" key="8">
    <source>
        <dbReference type="ARBA" id="ARBA00022701"/>
    </source>
</evidence>
<dbReference type="GO" id="GO:0005874">
    <property type="term" value="C:microtubule"/>
    <property type="evidence" value="ECO:0007669"/>
    <property type="project" value="UniProtKB-KW"/>
</dbReference>
<gene>
    <name evidence="20" type="ORF">PISMIDRAFT_674584</name>
</gene>
<evidence type="ECO:0000256" key="16">
    <source>
        <dbReference type="ARBA" id="ARBA00023328"/>
    </source>
</evidence>
<evidence type="ECO:0000256" key="3">
    <source>
        <dbReference type="ARBA" id="ARBA00004629"/>
    </source>
</evidence>
<evidence type="ECO:0000256" key="2">
    <source>
        <dbReference type="ARBA" id="ARBA00004186"/>
    </source>
</evidence>
<keyword evidence="9" id="KW-0498">Mitosis</keyword>
<sequence>MVTFAYIPVEQWRAGLATRPISVTQVVQAEEEAEQDEMSPWSPSTPSSSLPVVDDDRSHLLSESLPSYPPQDTGPGGADLSLSELSLSDRPLSRDGPRFSLLAPQPAYTQNFSYEESAIAEDDEFAEGTEASTDTQGDVGNETIRGPADAAKAREEKLQRDLLILKRLNDSFAVLNDALSTTKSATDQVAEQLAQTDALLDKYANMLSKSEGVTRLIFDERWEGAEVDEDTIARERAEALERARLEQERAEAIRREAEERARREAEERAQQQASAAAVTKPTSSRVRGATTSAVSGVRGVRGTRATAAAAIAARGGGRGSVSRGGSAPSSRGGITRPSSAAGRGSGMPRGNPRRG</sequence>
<keyword evidence="5" id="KW-0158">Chromosome</keyword>